<gene>
    <name evidence="3" type="primary">ykfB</name>
    <name evidence="3" type="ORF">CD178_00236</name>
</gene>
<reference evidence="3 4" key="1">
    <citation type="submission" date="2017-08" db="EMBL/GenBank/DDBJ databases">
        <title>Complete genome sequence of Gluconacetobacter saccharivorans CV1 isolated from Fermented Vinegar.</title>
        <authorList>
            <person name="Kim S.-Y."/>
        </authorList>
    </citation>
    <scope>NUCLEOTIDE SEQUENCE [LARGE SCALE GENOMIC DNA]</scope>
    <source>
        <strain evidence="3 4">CV1</strain>
    </source>
</reference>
<dbReference type="InterPro" id="IPR036849">
    <property type="entry name" value="Enolase-like_C_sf"/>
</dbReference>
<dbReference type="InterPro" id="IPR013342">
    <property type="entry name" value="Mandelate_racemase_C"/>
</dbReference>
<name>A0A347W870_9PROT</name>
<keyword evidence="3" id="KW-0413">Isomerase</keyword>
<dbReference type="GO" id="GO:0000287">
    <property type="term" value="F:magnesium ion binding"/>
    <property type="evidence" value="ECO:0007669"/>
    <property type="project" value="UniProtKB-ARBA"/>
</dbReference>
<dbReference type="AlphaFoldDB" id="A0A347W870"/>
<dbReference type="PROSITE" id="PS00909">
    <property type="entry name" value="MR_MLE_2"/>
    <property type="match status" value="1"/>
</dbReference>
<dbReference type="OrthoDB" id="9802699at2"/>
<dbReference type="SUPFAM" id="SSF51604">
    <property type="entry name" value="Enolase C-terminal domain-like"/>
    <property type="match status" value="1"/>
</dbReference>
<evidence type="ECO:0000256" key="1">
    <source>
        <dbReference type="ARBA" id="ARBA00022723"/>
    </source>
</evidence>
<dbReference type="Pfam" id="PF13378">
    <property type="entry name" value="MR_MLE_C"/>
    <property type="match status" value="1"/>
</dbReference>
<dbReference type="GO" id="GO:0016853">
    <property type="term" value="F:isomerase activity"/>
    <property type="evidence" value="ECO:0007669"/>
    <property type="project" value="UniProtKB-KW"/>
</dbReference>
<dbReference type="RefSeq" id="WP_118962322.1">
    <property type="nucleotide sequence ID" value="NZ_CP023036.1"/>
</dbReference>
<dbReference type="EMBL" id="CP023036">
    <property type="protein sequence ID" value="AXY21063.1"/>
    <property type="molecule type" value="Genomic_DNA"/>
</dbReference>
<dbReference type="Proteomes" id="UP000264120">
    <property type="component" value="Chromosome"/>
</dbReference>
<feature type="domain" description="Mandelate racemase/muconate lactonizing enzyme C-terminal" evidence="2">
    <location>
        <begin position="150"/>
        <end position="246"/>
    </location>
</feature>
<protein>
    <submittedName>
        <fullName evidence="3">L-Ala-D/L-Glu epimerase</fullName>
        <ecNumber evidence="3">5.1.1.-</ecNumber>
    </submittedName>
</protein>
<sequence length="374" mass="39541">MRVTLHRAMLTYADPAASVHTASSGPVAGLDTLYLLVDTPHGAPVVGEVRINCAYLNGYEPDTIMRAAVAMLPTIDWAAGADALLESGAGQGQIAPVRMLLDTLLHDWAAKARGVPVARMLAPAMPGNANGPGGDEIAHATNQTLFLTPMDVFLARAEAYVARGFRDLKVRLGADADDDITRIAALRARFGRDVHIAADANGVWGEDHARRMLDRLATYDLSYVEQPVAPGDWAMLDRVARTSPVAIMLDESMASPADVERIIDLPRTVMAHLKLLKFGGVAPVMAAVRRLRAEHVGFMTGQMNEGGIGTAAVLHVAAATAPDHAELYGADGLSNDPATGVTYGAGMARVSARAGWGVDFNPTGTTLVTEYMVA</sequence>
<dbReference type="SMART" id="SM00922">
    <property type="entry name" value="MR_MLE"/>
    <property type="match status" value="1"/>
</dbReference>
<keyword evidence="4" id="KW-1185">Reference proteome</keyword>
<dbReference type="InterPro" id="IPR018110">
    <property type="entry name" value="Mandel_Rmase/mucon_lact_enz_CS"/>
</dbReference>
<evidence type="ECO:0000313" key="3">
    <source>
        <dbReference type="EMBL" id="AXY21063.1"/>
    </source>
</evidence>
<proteinExistence type="predicted"/>
<evidence type="ECO:0000259" key="2">
    <source>
        <dbReference type="SMART" id="SM00922"/>
    </source>
</evidence>
<evidence type="ECO:0000313" key="4">
    <source>
        <dbReference type="Proteomes" id="UP000264120"/>
    </source>
</evidence>
<dbReference type="InterPro" id="IPR029065">
    <property type="entry name" value="Enolase_C-like"/>
</dbReference>
<organism evidence="3 4">
    <name type="scientific">Komagataeibacter saccharivorans</name>
    <dbReference type="NCBI Taxonomy" id="265959"/>
    <lineage>
        <taxon>Bacteria</taxon>
        <taxon>Pseudomonadati</taxon>
        <taxon>Pseudomonadota</taxon>
        <taxon>Alphaproteobacteria</taxon>
        <taxon>Acetobacterales</taxon>
        <taxon>Acetobacteraceae</taxon>
        <taxon>Komagataeibacter</taxon>
    </lineage>
</organism>
<dbReference type="Gene3D" id="3.20.20.120">
    <property type="entry name" value="Enolase-like C-terminal domain"/>
    <property type="match status" value="1"/>
</dbReference>
<dbReference type="SUPFAM" id="SSF54826">
    <property type="entry name" value="Enolase N-terminal domain-like"/>
    <property type="match status" value="1"/>
</dbReference>
<dbReference type="InterPro" id="IPR029017">
    <property type="entry name" value="Enolase-like_N"/>
</dbReference>
<dbReference type="EC" id="5.1.1.-" evidence="3"/>
<dbReference type="PANTHER" id="PTHR48073">
    <property type="entry name" value="O-SUCCINYLBENZOATE SYNTHASE-RELATED"/>
    <property type="match status" value="1"/>
</dbReference>
<keyword evidence="1" id="KW-0479">Metal-binding</keyword>
<dbReference type="GO" id="GO:0009063">
    <property type="term" value="P:amino acid catabolic process"/>
    <property type="evidence" value="ECO:0007669"/>
    <property type="project" value="InterPro"/>
</dbReference>
<dbReference type="Gene3D" id="3.30.390.10">
    <property type="entry name" value="Enolase-like, N-terminal domain"/>
    <property type="match status" value="1"/>
</dbReference>
<dbReference type="PANTHER" id="PTHR48073:SF2">
    <property type="entry name" value="O-SUCCINYLBENZOATE SYNTHASE"/>
    <property type="match status" value="1"/>
</dbReference>
<dbReference type="KEGG" id="ksc:CD178_00236"/>
<accession>A0A347W870</accession>
<dbReference type="SFLD" id="SFLDS00001">
    <property type="entry name" value="Enolase"/>
    <property type="match status" value="1"/>
</dbReference>